<comment type="caution">
    <text evidence="2">The sequence shown here is derived from an EMBL/GenBank/DDBJ whole genome shotgun (WGS) entry which is preliminary data.</text>
</comment>
<dbReference type="Gene3D" id="2.130.10.10">
    <property type="entry name" value="YVTN repeat-like/Quinoprotein amine dehydrogenase"/>
    <property type="match status" value="1"/>
</dbReference>
<reference evidence="2" key="2">
    <citation type="submission" date="2023-05" db="EMBL/GenBank/DDBJ databases">
        <authorList>
            <consortium name="Lawrence Berkeley National Laboratory"/>
            <person name="Steindorff A."/>
            <person name="Hensen N."/>
            <person name="Bonometti L."/>
            <person name="Westerberg I."/>
            <person name="Brannstrom I.O."/>
            <person name="Guillou S."/>
            <person name="Cros-Aarteil S."/>
            <person name="Calhoun S."/>
            <person name="Haridas S."/>
            <person name="Kuo A."/>
            <person name="Mondo S."/>
            <person name="Pangilinan J."/>
            <person name="Riley R."/>
            <person name="Labutti K."/>
            <person name="Andreopoulos B."/>
            <person name="Lipzen A."/>
            <person name="Chen C."/>
            <person name="Yanf M."/>
            <person name="Daum C."/>
            <person name="Ng V."/>
            <person name="Clum A."/>
            <person name="Ohm R."/>
            <person name="Martin F."/>
            <person name="Silar P."/>
            <person name="Natvig D."/>
            <person name="Lalanne C."/>
            <person name="Gautier V."/>
            <person name="Ament-Velasquez S.L."/>
            <person name="Kruys A."/>
            <person name="Hutchinson M.I."/>
            <person name="Powell A.J."/>
            <person name="Barry K."/>
            <person name="Miller A.N."/>
            <person name="Grigoriev I.V."/>
            <person name="Debuchy R."/>
            <person name="Gladieux P."/>
            <person name="Thoren M.H."/>
            <person name="Johannesson H."/>
        </authorList>
    </citation>
    <scope>NUCLEOTIDE SEQUENCE</scope>
    <source>
        <strain evidence="2">PSN243</strain>
    </source>
</reference>
<reference evidence="2" key="1">
    <citation type="journal article" date="2023" name="Mol. Phylogenet. Evol.">
        <title>Genome-scale phylogeny and comparative genomics of the fungal order Sordariales.</title>
        <authorList>
            <person name="Hensen N."/>
            <person name="Bonometti L."/>
            <person name="Westerberg I."/>
            <person name="Brannstrom I.O."/>
            <person name="Guillou S."/>
            <person name="Cros-Aarteil S."/>
            <person name="Calhoun S."/>
            <person name="Haridas S."/>
            <person name="Kuo A."/>
            <person name="Mondo S."/>
            <person name="Pangilinan J."/>
            <person name="Riley R."/>
            <person name="LaButti K."/>
            <person name="Andreopoulos B."/>
            <person name="Lipzen A."/>
            <person name="Chen C."/>
            <person name="Yan M."/>
            <person name="Daum C."/>
            <person name="Ng V."/>
            <person name="Clum A."/>
            <person name="Steindorff A."/>
            <person name="Ohm R.A."/>
            <person name="Martin F."/>
            <person name="Silar P."/>
            <person name="Natvig D.O."/>
            <person name="Lalanne C."/>
            <person name="Gautier V."/>
            <person name="Ament-Velasquez S.L."/>
            <person name="Kruys A."/>
            <person name="Hutchinson M.I."/>
            <person name="Powell A.J."/>
            <person name="Barry K."/>
            <person name="Miller A.N."/>
            <person name="Grigoriev I.V."/>
            <person name="Debuchy R."/>
            <person name="Gladieux P."/>
            <person name="Hiltunen Thoren M."/>
            <person name="Johannesson H."/>
        </authorList>
    </citation>
    <scope>NUCLEOTIDE SEQUENCE</scope>
    <source>
        <strain evidence="2">PSN243</strain>
    </source>
</reference>
<dbReference type="SUPFAM" id="SSF50969">
    <property type="entry name" value="YVTN repeat-like/Quinoprotein amine dehydrogenase"/>
    <property type="match status" value="1"/>
</dbReference>
<accession>A0AAV9GSU0</accession>
<dbReference type="InterPro" id="IPR015943">
    <property type="entry name" value="WD40/YVTN_repeat-like_dom_sf"/>
</dbReference>
<keyword evidence="1" id="KW-0732">Signal</keyword>
<dbReference type="InterPro" id="IPR011044">
    <property type="entry name" value="Quino_amine_DH_bsu"/>
</dbReference>
<sequence length="416" mass="41967">MAAHLYSFSSRLALLILLGFTTSTAASPTSAGKSSSGAAKALYFLTNDTPSNAVVSLQINPDGLLSLGSVTPTNGSGSVALNSTNQPATPDALVSQSALALAGTSLFAVNAGSNTLTMLSIDPSNPTLLTALGDPLPIPGDFPNTVAASSKHNLICVGTTGIRAGISCTSFSPTRGLLRPFDTPRPLGLNQTTPPVGPTNTLSHVFFSADESALFATVKGDPATNKTGSFSSFSVLPSKSCNNAPASVSTQEIKSIPSGTAVLFGSRPIPGSTNRVFATDASFGAVVLDVDASTGEATARARGEVAGQVATCWVAISEMTGTAFVTDVGVNRVVEMGLEDARVLGVVDMQGGGLDRAGLGLIDLVAEGGFVYALAPGDGSVEAAVAVVDVLGRREVQRFGVGGVAGRNSMGMVVWG</sequence>
<dbReference type="AlphaFoldDB" id="A0AAV9GSU0"/>
<evidence type="ECO:0008006" key="4">
    <source>
        <dbReference type="Google" id="ProtNLM"/>
    </source>
</evidence>
<dbReference type="EMBL" id="MU865930">
    <property type="protein sequence ID" value="KAK4451047.1"/>
    <property type="molecule type" value="Genomic_DNA"/>
</dbReference>
<name>A0AAV9GSU0_9PEZI</name>
<organism evidence="2 3">
    <name type="scientific">Podospora aff. communis PSN243</name>
    <dbReference type="NCBI Taxonomy" id="3040156"/>
    <lineage>
        <taxon>Eukaryota</taxon>
        <taxon>Fungi</taxon>
        <taxon>Dikarya</taxon>
        <taxon>Ascomycota</taxon>
        <taxon>Pezizomycotina</taxon>
        <taxon>Sordariomycetes</taxon>
        <taxon>Sordariomycetidae</taxon>
        <taxon>Sordariales</taxon>
        <taxon>Podosporaceae</taxon>
        <taxon>Podospora</taxon>
    </lineage>
</organism>
<protein>
    <recommendedName>
        <fullName evidence="4">3-carboxymuconate cyclase</fullName>
    </recommendedName>
</protein>
<evidence type="ECO:0000313" key="3">
    <source>
        <dbReference type="Proteomes" id="UP001321760"/>
    </source>
</evidence>
<feature type="chain" id="PRO_5043922690" description="3-carboxymuconate cyclase" evidence="1">
    <location>
        <begin position="27"/>
        <end position="416"/>
    </location>
</feature>
<keyword evidence="3" id="KW-1185">Reference proteome</keyword>
<evidence type="ECO:0000256" key="1">
    <source>
        <dbReference type="SAM" id="SignalP"/>
    </source>
</evidence>
<gene>
    <name evidence="2" type="ORF">QBC34DRAFT_378877</name>
</gene>
<proteinExistence type="predicted"/>
<dbReference type="Proteomes" id="UP001321760">
    <property type="component" value="Unassembled WGS sequence"/>
</dbReference>
<feature type="signal peptide" evidence="1">
    <location>
        <begin position="1"/>
        <end position="26"/>
    </location>
</feature>
<evidence type="ECO:0000313" key="2">
    <source>
        <dbReference type="EMBL" id="KAK4451047.1"/>
    </source>
</evidence>